<feature type="domain" description="NAD-dependent epimerase/dehydratase" evidence="1">
    <location>
        <begin position="7"/>
        <end position="206"/>
    </location>
</feature>
<dbReference type="InterPro" id="IPR036291">
    <property type="entry name" value="NAD(P)-bd_dom_sf"/>
</dbReference>
<proteinExistence type="predicted"/>
<dbReference type="EMBL" id="FZOA01000001">
    <property type="protein sequence ID" value="SNR64097.1"/>
    <property type="molecule type" value="Genomic_DNA"/>
</dbReference>
<accession>A0A238XYY7</accession>
<dbReference type="AlphaFoldDB" id="A0A238XYY7"/>
<keyword evidence="3" id="KW-1185">Reference proteome</keyword>
<dbReference type="OrthoDB" id="5292533at2"/>
<evidence type="ECO:0000313" key="2">
    <source>
        <dbReference type="EMBL" id="SNR64097.1"/>
    </source>
</evidence>
<dbReference type="Pfam" id="PF01370">
    <property type="entry name" value="Epimerase"/>
    <property type="match status" value="1"/>
</dbReference>
<evidence type="ECO:0000259" key="1">
    <source>
        <dbReference type="Pfam" id="PF01370"/>
    </source>
</evidence>
<dbReference type="PANTHER" id="PTHR12126">
    <property type="entry name" value="NADH-UBIQUINONE OXIDOREDUCTASE 39 KDA SUBUNIT-RELATED"/>
    <property type="match status" value="1"/>
</dbReference>
<evidence type="ECO:0000313" key="3">
    <source>
        <dbReference type="Proteomes" id="UP000198305"/>
    </source>
</evidence>
<organism evidence="2 3">
    <name type="scientific">Methylobacillus rhizosphaerae</name>
    <dbReference type="NCBI Taxonomy" id="551994"/>
    <lineage>
        <taxon>Bacteria</taxon>
        <taxon>Pseudomonadati</taxon>
        <taxon>Pseudomonadota</taxon>
        <taxon>Betaproteobacteria</taxon>
        <taxon>Nitrosomonadales</taxon>
        <taxon>Methylophilaceae</taxon>
        <taxon>Methylobacillus</taxon>
    </lineage>
</organism>
<sequence length="321" mass="35178">MQRIRQVCVIGGSGFVGSAIVQKLSTAGYDVKVLTRRRESSKHLILLPNVQVVECDVFNDTALAGQIHGQDAVVNLVGILNESRHASFEALHVELPRRIADICCKQGVRRLLHMSALKASSDAKSAYLRSKAAGEQAVLDRSSELDVTILRPSVIFGRGDQFLSLFASVVKVLPVIAVAKPNARFQPIWVEDVAHVCVAALENVSTYGRSMELGGPQVYTLQALISFIAFLLGKKRRIIALSDKLSYYQAYVMEKLPVKLMTRDNLFSMEVDSVCAQPVKELFGVPTSALEAIAPEYIGGDTPRSAYDRFRSLAGRAMGKR</sequence>
<dbReference type="PANTHER" id="PTHR12126:SF11">
    <property type="entry name" value="NADH DEHYDROGENASE [UBIQUINONE] 1 ALPHA SUBCOMPLEX SUBUNIT 9, MITOCHONDRIAL"/>
    <property type="match status" value="1"/>
</dbReference>
<dbReference type="GO" id="GO:0044877">
    <property type="term" value="F:protein-containing complex binding"/>
    <property type="evidence" value="ECO:0007669"/>
    <property type="project" value="TreeGrafter"/>
</dbReference>
<gene>
    <name evidence="2" type="ORF">SAMN05192560_0310</name>
</gene>
<dbReference type="SUPFAM" id="SSF51735">
    <property type="entry name" value="NAD(P)-binding Rossmann-fold domains"/>
    <property type="match status" value="1"/>
</dbReference>
<dbReference type="RefSeq" id="WP_089374455.1">
    <property type="nucleotide sequence ID" value="NZ_FZOA01000001.1"/>
</dbReference>
<name>A0A238XYY7_9PROT</name>
<dbReference type="InterPro" id="IPR001509">
    <property type="entry name" value="Epimerase_deHydtase"/>
</dbReference>
<dbReference type="CDD" id="cd05271">
    <property type="entry name" value="NDUFA9_like_SDR_a"/>
    <property type="match status" value="1"/>
</dbReference>
<dbReference type="InterPro" id="IPR051207">
    <property type="entry name" value="ComplexI_NDUFA9_subunit"/>
</dbReference>
<dbReference type="Gene3D" id="3.40.50.720">
    <property type="entry name" value="NAD(P)-binding Rossmann-like Domain"/>
    <property type="match status" value="1"/>
</dbReference>
<dbReference type="Proteomes" id="UP000198305">
    <property type="component" value="Unassembled WGS sequence"/>
</dbReference>
<reference evidence="3" key="1">
    <citation type="submission" date="2017-06" db="EMBL/GenBank/DDBJ databases">
        <authorList>
            <person name="Varghese N."/>
            <person name="Submissions S."/>
        </authorList>
    </citation>
    <scope>NUCLEOTIDE SEQUENCE [LARGE SCALE GENOMIC DNA]</scope>
    <source>
        <strain evidence="3">Ca-68</strain>
    </source>
</reference>
<protein>
    <submittedName>
        <fullName evidence="2">NADH dehydrogenase</fullName>
    </submittedName>
</protein>